<evidence type="ECO:0000256" key="1">
    <source>
        <dbReference type="SAM" id="MobiDB-lite"/>
    </source>
</evidence>
<dbReference type="RefSeq" id="WP_086450689.1">
    <property type="nucleotide sequence ID" value="NZ_MSPP01000001.1"/>
</dbReference>
<sequence length="374" mass="42085">MTAVIERQTVDLSFPDWVPDAARNYLVHTEMGLSIRAVARAADCHASTILRQVRRFENRRDDPLVDDALRQLSRYVSRRRQGPKKDQPAMDQDSSKQSDSQTTNLDAARIEKEGMRIMRRLIEPTAVLAVARDMEMAVVVRDDGQGGTTRTAVTENAIARAMALREWISCSDPEARIVRYQITSLGRAALKQLMANAENKAQGFAEAQTGFTHAPQNYTDIDFPDVPARATRNTLSESPLYGLARRRDKDGQPFLSRDLVSVGERLREDFELANIGREDKVDWERYIIMPARIRANKEQEISQSAQERVAAALSDLGPGLGDVALRCCCYLEGLETTEKDLNWAARSGKIVLRIALQRLKRHYDEQGQFAPKIG</sequence>
<comment type="caution">
    <text evidence="3">The sequence shown here is derived from an EMBL/GenBank/DDBJ whole genome shotgun (WGS) entry which is preliminary data.</text>
</comment>
<evidence type="ECO:0000313" key="3">
    <source>
        <dbReference type="EMBL" id="OUD11053.1"/>
    </source>
</evidence>
<dbReference type="InterPro" id="IPR045599">
    <property type="entry name" value="DUF6456"/>
</dbReference>
<dbReference type="Pfam" id="PF20057">
    <property type="entry name" value="DUF6456"/>
    <property type="match status" value="1"/>
</dbReference>
<gene>
    <name evidence="3" type="ORF">BVC71_04790</name>
</gene>
<proteinExistence type="predicted"/>
<evidence type="ECO:0000313" key="4">
    <source>
        <dbReference type="Proteomes" id="UP000194664"/>
    </source>
</evidence>
<name>A0A251X4H5_9RHOB</name>
<evidence type="ECO:0000259" key="2">
    <source>
        <dbReference type="Pfam" id="PF20057"/>
    </source>
</evidence>
<feature type="compositionally biased region" description="Basic and acidic residues" evidence="1">
    <location>
        <begin position="83"/>
        <end position="96"/>
    </location>
</feature>
<dbReference type="Proteomes" id="UP000194664">
    <property type="component" value="Unassembled WGS sequence"/>
</dbReference>
<accession>A0A251X4H5</accession>
<dbReference type="EMBL" id="MSPP01000001">
    <property type="protein sequence ID" value="OUD11053.1"/>
    <property type="molecule type" value="Genomic_DNA"/>
</dbReference>
<protein>
    <recommendedName>
        <fullName evidence="2">DUF6456 domain-containing protein</fullName>
    </recommendedName>
</protein>
<organism evidence="3 4">
    <name type="scientific">Marivivens niveibacter</name>
    <dbReference type="NCBI Taxonomy" id="1930667"/>
    <lineage>
        <taxon>Bacteria</taxon>
        <taxon>Pseudomonadati</taxon>
        <taxon>Pseudomonadota</taxon>
        <taxon>Alphaproteobacteria</taxon>
        <taxon>Rhodobacterales</taxon>
        <taxon>Paracoccaceae</taxon>
        <taxon>Marivivens group</taxon>
        <taxon>Marivivens</taxon>
    </lineage>
</organism>
<reference evidence="3 4" key="1">
    <citation type="submission" date="2016-12" db="EMBL/GenBank/DDBJ databases">
        <title>The draft genome sequence of HSLHS2.</title>
        <authorList>
            <person name="Hu D."/>
            <person name="Wang L."/>
            <person name="Shao Z."/>
        </authorList>
    </citation>
    <scope>NUCLEOTIDE SEQUENCE [LARGE SCALE GENOMIC DNA]</scope>
    <source>
        <strain evidence="3">MCCC 1A06712</strain>
    </source>
</reference>
<feature type="region of interest" description="Disordered" evidence="1">
    <location>
        <begin position="75"/>
        <end position="105"/>
    </location>
</feature>
<keyword evidence="4" id="KW-1185">Reference proteome</keyword>
<feature type="domain" description="DUF6456" evidence="2">
    <location>
        <begin position="232"/>
        <end position="365"/>
    </location>
</feature>
<dbReference type="AlphaFoldDB" id="A0A251X4H5"/>
<dbReference type="OrthoDB" id="7476630at2"/>